<dbReference type="EMBL" id="CP000697">
    <property type="protein sequence ID" value="ABQ31620.1"/>
    <property type="molecule type" value="Genomic_DNA"/>
</dbReference>
<dbReference type="KEGG" id="acr:Acry_2427"/>
<dbReference type="AlphaFoldDB" id="A5G188"/>
<accession>A5G188</accession>
<organism evidence="2 3">
    <name type="scientific">Acidiphilium cryptum (strain JF-5)</name>
    <dbReference type="NCBI Taxonomy" id="349163"/>
    <lineage>
        <taxon>Bacteria</taxon>
        <taxon>Pseudomonadati</taxon>
        <taxon>Pseudomonadota</taxon>
        <taxon>Alphaproteobacteria</taxon>
        <taxon>Acetobacterales</taxon>
        <taxon>Acidocellaceae</taxon>
        <taxon>Acidiphilium</taxon>
    </lineage>
</organism>
<sequence>MEKDLNKNGITKNKNSEEEWSGETDVLLRHALETFMPDDSNENYKKIDFKIRDISKKYYKYFLLKRIITYFGLILLVSSGGMLFLSVFSDPSKEGEILYFTIIISCFTFIPSFVWHIYEYGLKWSSLPLKIPYQSDDMFEKFLEILQKEPSGKDKKTRIYSFSATDDKPIPIDRRIFYSRFRYLLFSDNPKDRQLVTLPTGLIAVPANIYIHYEDLYKIIQQDRPRRRGVGGRSLSPRNAEMIVNMIGDPRLESLNLTNIDIAVGNLIAWLVQPYHESPGEDGWTPHPDQVKSYAKLIYQRLKSLRDAK</sequence>
<gene>
    <name evidence="2" type="ordered locus">Acry_2427</name>
</gene>
<evidence type="ECO:0000256" key="1">
    <source>
        <dbReference type="SAM" id="Phobius"/>
    </source>
</evidence>
<feature type="transmembrane region" description="Helical" evidence="1">
    <location>
        <begin position="67"/>
        <end position="85"/>
    </location>
</feature>
<evidence type="ECO:0000313" key="2">
    <source>
        <dbReference type="EMBL" id="ABQ31620.1"/>
    </source>
</evidence>
<reference evidence="2 3" key="1">
    <citation type="submission" date="2007-05" db="EMBL/GenBank/DDBJ databases">
        <title>Complete sequence of chromosome of Acidiphilium cryptum JF-5.</title>
        <authorList>
            <consortium name="US DOE Joint Genome Institute"/>
            <person name="Copeland A."/>
            <person name="Lucas S."/>
            <person name="Lapidus A."/>
            <person name="Barry K."/>
            <person name="Detter J.C."/>
            <person name="Glavina del Rio T."/>
            <person name="Hammon N."/>
            <person name="Israni S."/>
            <person name="Dalin E."/>
            <person name="Tice H."/>
            <person name="Pitluck S."/>
            <person name="Sims D."/>
            <person name="Brettin T."/>
            <person name="Bruce D."/>
            <person name="Han C."/>
            <person name="Schmutz J."/>
            <person name="Larimer F."/>
            <person name="Land M."/>
            <person name="Hauser L."/>
            <person name="Kyrpides N."/>
            <person name="Kim E."/>
            <person name="Magnuson T."/>
            <person name="Richardson P."/>
        </authorList>
    </citation>
    <scope>NUCLEOTIDE SEQUENCE [LARGE SCALE GENOMIC DNA]</scope>
    <source>
        <strain evidence="2 3">JF-5</strain>
    </source>
</reference>
<evidence type="ECO:0000313" key="3">
    <source>
        <dbReference type="Proteomes" id="UP000000245"/>
    </source>
</evidence>
<keyword evidence="1" id="KW-0472">Membrane</keyword>
<name>A5G188_ACICJ</name>
<dbReference type="Proteomes" id="UP000000245">
    <property type="component" value="Chromosome"/>
</dbReference>
<dbReference type="RefSeq" id="WP_012040051.1">
    <property type="nucleotide sequence ID" value="NC_009484.1"/>
</dbReference>
<dbReference type="HOGENOM" id="CLU_930356_0_0_5"/>
<protein>
    <submittedName>
        <fullName evidence="2">Uncharacterized protein</fullName>
    </submittedName>
</protein>
<proteinExistence type="predicted"/>
<feature type="transmembrane region" description="Helical" evidence="1">
    <location>
        <begin position="97"/>
        <end position="118"/>
    </location>
</feature>
<dbReference type="eggNOG" id="ENOG5034B6F">
    <property type="taxonomic scope" value="Bacteria"/>
</dbReference>
<dbReference type="STRING" id="349163.Acry_2427"/>
<keyword evidence="1" id="KW-1133">Transmembrane helix</keyword>
<keyword evidence="3" id="KW-1185">Reference proteome</keyword>
<keyword evidence="1" id="KW-0812">Transmembrane</keyword>